<evidence type="ECO:0008006" key="3">
    <source>
        <dbReference type="Google" id="ProtNLM"/>
    </source>
</evidence>
<organism evidence="1 2">
    <name type="scientific">Nonomuraea guangzhouensis</name>
    <dbReference type="NCBI Taxonomy" id="1291555"/>
    <lineage>
        <taxon>Bacteria</taxon>
        <taxon>Bacillati</taxon>
        <taxon>Actinomycetota</taxon>
        <taxon>Actinomycetes</taxon>
        <taxon>Streptosporangiales</taxon>
        <taxon>Streptosporangiaceae</taxon>
        <taxon>Nonomuraea</taxon>
    </lineage>
</organism>
<keyword evidence="2" id="KW-1185">Reference proteome</keyword>
<accession>A0ABW4GSP8</accession>
<protein>
    <recommendedName>
        <fullName evidence="3">4Fe-4S ferredoxin-type domain-containing protein</fullName>
    </recommendedName>
</protein>
<name>A0ABW4GSP8_9ACTN</name>
<dbReference type="EMBL" id="JBHUCM010000051">
    <property type="protein sequence ID" value="MFD1545826.1"/>
    <property type="molecule type" value="Genomic_DNA"/>
</dbReference>
<reference evidence="2" key="1">
    <citation type="journal article" date="2019" name="Int. J. Syst. Evol. Microbiol.">
        <title>The Global Catalogue of Microorganisms (GCM) 10K type strain sequencing project: providing services to taxonomists for standard genome sequencing and annotation.</title>
        <authorList>
            <consortium name="The Broad Institute Genomics Platform"/>
            <consortium name="The Broad Institute Genome Sequencing Center for Infectious Disease"/>
            <person name="Wu L."/>
            <person name="Ma J."/>
        </authorList>
    </citation>
    <scope>NUCLEOTIDE SEQUENCE [LARGE SCALE GENOMIC DNA]</scope>
    <source>
        <strain evidence="2">CGMCC 1.15399</strain>
    </source>
</reference>
<gene>
    <name evidence="1" type="ORF">ACFSJ0_52915</name>
</gene>
<dbReference type="Proteomes" id="UP001597097">
    <property type="component" value="Unassembled WGS sequence"/>
</dbReference>
<evidence type="ECO:0000313" key="2">
    <source>
        <dbReference type="Proteomes" id="UP001597097"/>
    </source>
</evidence>
<evidence type="ECO:0000313" key="1">
    <source>
        <dbReference type="EMBL" id="MFD1545826.1"/>
    </source>
</evidence>
<dbReference type="RefSeq" id="WP_219539812.1">
    <property type="nucleotide sequence ID" value="NZ_JAHKRM010000078.1"/>
</dbReference>
<comment type="caution">
    <text evidence="1">The sequence shown here is derived from an EMBL/GenBank/DDBJ whole genome shotgun (WGS) entry which is preliminary data.</text>
</comment>
<sequence length="121" mass="12884">MRPADDDFDLDIRLGTPGVPRPSTLDTDVTATCITGCQTCVTCNTCPALCTHQTNCDQPTCHTCGQETCETCHTNCATCHGCPTQDTCPACHTVRGPTCGETDCHTCDTCIDCGSRHVCHD</sequence>
<proteinExistence type="predicted"/>